<sequence length="49" mass="5782">MAVFRLGENVLVYDYQSITTKWLNFVQTQLDQANADSLVVEYWNREKQG</sequence>
<gene>
    <name evidence="1" type="ORF">AZO1586I_85</name>
</gene>
<organism evidence="1 2">
    <name type="scientific">Bathymodiolus thermophilus thioautotrophic gill symbiont</name>
    <dbReference type="NCBI Taxonomy" id="2360"/>
    <lineage>
        <taxon>Bacteria</taxon>
        <taxon>Pseudomonadati</taxon>
        <taxon>Pseudomonadota</taxon>
        <taxon>Gammaproteobacteria</taxon>
        <taxon>sulfur-oxidizing symbionts</taxon>
    </lineage>
</organism>
<comment type="caution">
    <text evidence="1">The sequence shown here is derived from an EMBL/GenBank/DDBJ whole genome shotgun (WGS) entry which is preliminary data.</text>
</comment>
<protein>
    <submittedName>
        <fullName evidence="1">Uncharacterized protein</fullName>
    </submittedName>
</protein>
<evidence type="ECO:0000313" key="1">
    <source>
        <dbReference type="EMBL" id="CAB5496885.1"/>
    </source>
</evidence>
<keyword evidence="2" id="KW-1185">Reference proteome</keyword>
<evidence type="ECO:0000313" key="2">
    <source>
        <dbReference type="Proteomes" id="UP000626656"/>
    </source>
</evidence>
<reference evidence="1 2" key="1">
    <citation type="submission" date="2020-05" db="EMBL/GenBank/DDBJ databases">
        <authorList>
            <person name="Petersen J."/>
            <person name="Sayavedra L."/>
        </authorList>
    </citation>
    <scope>NUCLEOTIDE SEQUENCE [LARGE SCALE GENOMIC DNA]</scope>
    <source>
        <strain evidence="1">B azoricus SOX ET2 1586I</strain>
    </source>
</reference>
<dbReference type="Proteomes" id="UP000626656">
    <property type="component" value="Unassembled WGS sequence"/>
</dbReference>
<proteinExistence type="predicted"/>
<dbReference type="EMBL" id="CAHJWF010000025">
    <property type="protein sequence ID" value="CAB5496885.1"/>
    <property type="molecule type" value="Genomic_DNA"/>
</dbReference>
<name>A0ABN7G809_9GAMM</name>
<accession>A0ABN7G809</accession>